<feature type="coiled-coil region" evidence="1">
    <location>
        <begin position="507"/>
        <end position="600"/>
    </location>
</feature>
<feature type="compositionally biased region" description="Polar residues" evidence="2">
    <location>
        <begin position="437"/>
        <end position="446"/>
    </location>
</feature>
<proteinExistence type="predicted"/>
<sequence length="624" mass="74286">MSKFPRPPQDDSISFDLPNRVSGFLDSYSGRYSNPFDMPNSQYSQPDPFSDLESAQLHIERLSMKIEDIYSSLPSIRNPKKNRSLTEKSTSLVMVDSNKPLIYSIECRLSELYQFKDDLEKFIKKVESDFLCSGFVSFGKLNLELKVRQRDSPFINKDQIFQEFKKFNQSLENKVEKEDKKKEFFWEFFKEIEESTRQRYEEMTFDLTFIRKKEGKEDKKIRFVADMEGKLFNKYKVEEDAKLKELDWQIMMANIKKSYYQDQLKQLTSREQDLARISKNITEKTLESVKQKAKLEEDLEDFDVLKYNEKVMFNEKVECINSTLQFIEDCKIDLPQNSKVNEIQKESVRSPEKIEDEIAQLEKQLKDLEHDYRTSRHQQSIESYQMNANRVKNNIMNLKSLLAMQKTERTSSALRNQINKFDKQNESIPESPKMKNSFMSSSSDTSLKGIKKLPHHPLPSAIRVSPLKKLEITTPKLNMSDFKNPPSRRSPGIPESPKLETPMSRQLRVKEQLLLEREEELEKDEKKLQELWKRVPQGEEMIPVLQKEIFEYRKKKMELFKQQDQLEREKQEWRDHMKKLEEKETKIKIKQNKLLEEKRKFEQKRQPLIEKLDWLSSRLSEGLE</sequence>
<organism evidence="3 4">
    <name type="scientific">Stentor coeruleus</name>
    <dbReference type="NCBI Taxonomy" id="5963"/>
    <lineage>
        <taxon>Eukaryota</taxon>
        <taxon>Sar</taxon>
        <taxon>Alveolata</taxon>
        <taxon>Ciliophora</taxon>
        <taxon>Postciliodesmatophora</taxon>
        <taxon>Heterotrichea</taxon>
        <taxon>Heterotrichida</taxon>
        <taxon>Stentoridae</taxon>
        <taxon>Stentor</taxon>
    </lineage>
</organism>
<gene>
    <name evidence="3" type="ORF">SteCoe_20611</name>
</gene>
<dbReference type="EMBL" id="MPUH01000474">
    <property type="protein sequence ID" value="OMJ79367.1"/>
    <property type="molecule type" value="Genomic_DNA"/>
</dbReference>
<feature type="region of interest" description="Disordered" evidence="2">
    <location>
        <begin position="477"/>
        <end position="504"/>
    </location>
</feature>
<feature type="coiled-coil region" evidence="1">
    <location>
        <begin position="351"/>
        <end position="424"/>
    </location>
</feature>
<accession>A0A1R2BRU3</accession>
<evidence type="ECO:0000256" key="2">
    <source>
        <dbReference type="SAM" id="MobiDB-lite"/>
    </source>
</evidence>
<comment type="caution">
    <text evidence="3">The sequence shown here is derived from an EMBL/GenBank/DDBJ whole genome shotgun (WGS) entry which is preliminary data.</text>
</comment>
<reference evidence="3 4" key="1">
    <citation type="submission" date="2016-11" db="EMBL/GenBank/DDBJ databases">
        <title>The macronuclear genome of Stentor coeruleus: a giant cell with tiny introns.</title>
        <authorList>
            <person name="Slabodnick M."/>
            <person name="Ruby J.G."/>
            <person name="Reiff S.B."/>
            <person name="Swart E.C."/>
            <person name="Gosai S."/>
            <person name="Prabakaran S."/>
            <person name="Witkowska E."/>
            <person name="Larue G.E."/>
            <person name="Fisher S."/>
            <person name="Freeman R.M."/>
            <person name="Gunawardena J."/>
            <person name="Chu W."/>
            <person name="Stover N.A."/>
            <person name="Gregory B.D."/>
            <person name="Nowacki M."/>
            <person name="Derisi J."/>
            <person name="Roy S.W."/>
            <person name="Marshall W.F."/>
            <person name="Sood P."/>
        </authorList>
    </citation>
    <scope>NUCLEOTIDE SEQUENCE [LARGE SCALE GENOMIC DNA]</scope>
    <source>
        <strain evidence="3">WM001</strain>
    </source>
</reference>
<keyword evidence="1" id="KW-0175">Coiled coil</keyword>
<dbReference type="Proteomes" id="UP000187209">
    <property type="component" value="Unassembled WGS sequence"/>
</dbReference>
<keyword evidence="4" id="KW-1185">Reference proteome</keyword>
<evidence type="ECO:0000256" key="1">
    <source>
        <dbReference type="SAM" id="Coils"/>
    </source>
</evidence>
<evidence type="ECO:0000313" key="3">
    <source>
        <dbReference type="EMBL" id="OMJ79367.1"/>
    </source>
</evidence>
<protein>
    <submittedName>
        <fullName evidence="3">Uncharacterized protein</fullName>
    </submittedName>
</protein>
<feature type="region of interest" description="Disordered" evidence="2">
    <location>
        <begin position="424"/>
        <end position="446"/>
    </location>
</feature>
<name>A0A1R2BRU3_9CILI</name>
<evidence type="ECO:0000313" key="4">
    <source>
        <dbReference type="Proteomes" id="UP000187209"/>
    </source>
</evidence>
<dbReference type="AlphaFoldDB" id="A0A1R2BRU3"/>